<keyword evidence="2" id="KW-1185">Reference proteome</keyword>
<name>A0ABZ3C5P5_9ACTN</name>
<dbReference type="Proteomes" id="UP001434337">
    <property type="component" value="Chromosome"/>
</dbReference>
<evidence type="ECO:0000313" key="1">
    <source>
        <dbReference type="EMBL" id="WZW97875.1"/>
    </source>
</evidence>
<protein>
    <submittedName>
        <fullName evidence="1">Uncharacterized protein</fullName>
    </submittedName>
</protein>
<dbReference type="EMBL" id="CP115965">
    <property type="protein sequence ID" value="WZW97875.1"/>
    <property type="molecule type" value="Genomic_DNA"/>
</dbReference>
<reference evidence="1 2" key="1">
    <citation type="journal article" date="2023" name="Environ Microbiome">
        <title>A coral-associated actinobacterium mitigates coral bleaching under heat stress.</title>
        <authorList>
            <person name="Li J."/>
            <person name="Zou Y."/>
            <person name="Li Q."/>
            <person name="Zhang J."/>
            <person name="Bourne D.G."/>
            <person name="Lyu Y."/>
            <person name="Liu C."/>
            <person name="Zhang S."/>
        </authorList>
    </citation>
    <scope>NUCLEOTIDE SEQUENCE [LARGE SCALE GENOMIC DNA]</scope>
    <source>
        <strain evidence="1 2">SCSIO 13291</strain>
    </source>
</reference>
<proteinExistence type="predicted"/>
<organism evidence="1 2">
    <name type="scientific">Propioniciclava soli</name>
    <dbReference type="NCBI Taxonomy" id="2775081"/>
    <lineage>
        <taxon>Bacteria</taxon>
        <taxon>Bacillati</taxon>
        <taxon>Actinomycetota</taxon>
        <taxon>Actinomycetes</taxon>
        <taxon>Propionibacteriales</taxon>
        <taxon>Propionibacteriaceae</taxon>
        <taxon>Propioniciclava</taxon>
    </lineage>
</organism>
<gene>
    <name evidence="1" type="ORF">PCC79_13375</name>
</gene>
<sequence>MGSTAARGFHYSNEVDGQFDFFREFGIDPDMALVLNTDGAWNGNLLEFKVSIGDVNKVLFQAVKYLAKLRVNGRNVPANILLVDLNAKTIYKFDADDYFDEIHRAYTTSASRSNEGFSAKRPPVLIKDFFNTGAAQVVALLKEKRFVPIKITEDCVVAWAERYYREVKGATKETFLANDPKKGDLGELKDPRHFKGLILPYQGDDYEAFAHILDRLNDKLKKIELGAFYTPKPYVLKSHELLREAIARVPAGNDYVIIDRCAGSGNLQEGLTDEELSHVIVNTFEQFEYLELAREYGDRVRAVIPPTYKAGDPRLGVLLNGDALSDRFVLGVEGPDGVRVPNVIQQYLDDPKCTIILFENPPYAEVAGMEAQKKARESFGWKASFVKHQMVKALIKRRDVSVVNELSNLFIWSAFAYYLRQPTDSYVVFSPAKYFKQHHLVQKRFVRGFLFNRRHFHATKDAGVSVILWANEDEVGRKEFPLTPFDIDRKTGAVVAGAAHRENPGPDDIVVRPVHKLLSTLYDLRVMDTDEPGIVCEMNGAEAHRKVRGNPVWGPDILGYLVAQKFSFENTDLSTLLTIAAQYNGNGFYLRRDNYLTKLPLFAAGRLPSEGRFWIRGVVNRCADNGDNFSQDPDFIKACLIFTALAYHNKCRSFSGSDGRFYRNELCFDVDTQASTDLETLDLDPRDEALLAQWHKVLDLAKQTVNYDVRKTYGTFQIEAELNTSESVIVGRKTTKVYDYPVLNGELTTLRAMTTQYHAEAVAPALWKFGLLK</sequence>
<accession>A0ABZ3C5P5</accession>
<evidence type="ECO:0000313" key="2">
    <source>
        <dbReference type="Proteomes" id="UP001434337"/>
    </source>
</evidence>
<dbReference type="RefSeq" id="WP_342372119.1">
    <property type="nucleotide sequence ID" value="NZ_CP115965.1"/>
</dbReference>